<dbReference type="RefSeq" id="WP_208076724.1">
    <property type="nucleotide sequence ID" value="NZ_CP071869.1"/>
</dbReference>
<keyword evidence="3" id="KW-1185">Reference proteome</keyword>
<sequence length="188" mass="22713">MIEKENNLDFYKEQYIFEYERARFYDQSIQFPTTLLIVYIGGSVYSFKEYFNNGNILLCSYLDWIFLGIYIVFSISIIFTIYYMSSVFHGFTREYHFLPSLNSLKKYETDLYKYYYRYESGTYSEKRMKAKKSTLEHFNKNLKKDYIKMTSLNQIVNDKRANSFYITRSLLFINLILLIIVGIMGFLF</sequence>
<protein>
    <submittedName>
        <fullName evidence="2">Uncharacterized protein</fullName>
    </submittedName>
</protein>
<gene>
    <name evidence="2" type="ORF">J3359_09725</name>
</gene>
<proteinExistence type="predicted"/>
<evidence type="ECO:0000256" key="1">
    <source>
        <dbReference type="SAM" id="Phobius"/>
    </source>
</evidence>
<dbReference type="KEGG" id="pcea:J3359_09725"/>
<dbReference type="Proteomes" id="UP000663920">
    <property type="component" value="Chromosome"/>
</dbReference>
<reference evidence="2 3" key="1">
    <citation type="submission" date="2021-03" db="EMBL/GenBank/DDBJ databases">
        <title>Complete genome of Polaribacter_sp.SM13.</title>
        <authorList>
            <person name="Jeong S.W."/>
            <person name="Bae J.W."/>
        </authorList>
    </citation>
    <scope>NUCLEOTIDE SEQUENCE [LARGE SCALE GENOMIC DNA]</scope>
    <source>
        <strain evidence="2 3">SM13</strain>
    </source>
</reference>
<evidence type="ECO:0000313" key="2">
    <source>
        <dbReference type="EMBL" id="QTE21129.1"/>
    </source>
</evidence>
<keyword evidence="1" id="KW-1133">Transmembrane helix</keyword>
<feature type="transmembrane region" description="Helical" evidence="1">
    <location>
        <begin position="169"/>
        <end position="187"/>
    </location>
</feature>
<organism evidence="2 3">
    <name type="scientific">Polaribacter cellanae</name>
    <dbReference type="NCBI Taxonomy" id="2818493"/>
    <lineage>
        <taxon>Bacteria</taxon>
        <taxon>Pseudomonadati</taxon>
        <taxon>Bacteroidota</taxon>
        <taxon>Flavobacteriia</taxon>
        <taxon>Flavobacteriales</taxon>
        <taxon>Flavobacteriaceae</taxon>
    </lineage>
</organism>
<name>A0A975CM39_9FLAO</name>
<dbReference type="AlphaFoldDB" id="A0A975CM39"/>
<keyword evidence="1" id="KW-0812">Transmembrane</keyword>
<accession>A0A975CM39</accession>
<keyword evidence="1" id="KW-0472">Membrane</keyword>
<dbReference type="EMBL" id="CP071869">
    <property type="protein sequence ID" value="QTE21129.1"/>
    <property type="molecule type" value="Genomic_DNA"/>
</dbReference>
<feature type="transmembrane region" description="Helical" evidence="1">
    <location>
        <begin position="64"/>
        <end position="84"/>
    </location>
</feature>
<evidence type="ECO:0000313" key="3">
    <source>
        <dbReference type="Proteomes" id="UP000663920"/>
    </source>
</evidence>